<keyword evidence="4 6" id="KW-1133">Transmembrane helix</keyword>
<feature type="transmembrane region" description="Helical" evidence="6">
    <location>
        <begin position="20"/>
        <end position="40"/>
    </location>
</feature>
<feature type="transmembrane region" description="Helical" evidence="6">
    <location>
        <begin position="362"/>
        <end position="383"/>
    </location>
</feature>
<evidence type="ECO:0000256" key="2">
    <source>
        <dbReference type="ARBA" id="ARBA00010199"/>
    </source>
</evidence>
<dbReference type="RefSeq" id="WP_209945995.1">
    <property type="nucleotide sequence ID" value="NZ_JAGGJU010000007.1"/>
</dbReference>
<dbReference type="InterPro" id="IPR044644">
    <property type="entry name" value="DinF-like"/>
</dbReference>
<feature type="transmembrane region" description="Helical" evidence="6">
    <location>
        <begin position="395"/>
        <end position="413"/>
    </location>
</feature>
<feature type="transmembrane region" description="Helical" evidence="6">
    <location>
        <begin position="250"/>
        <end position="269"/>
    </location>
</feature>
<feature type="transmembrane region" description="Helical" evidence="6">
    <location>
        <begin position="322"/>
        <end position="342"/>
    </location>
</feature>
<feature type="transmembrane region" description="Helical" evidence="6">
    <location>
        <begin position="419"/>
        <end position="436"/>
    </location>
</feature>
<feature type="transmembrane region" description="Helical" evidence="6">
    <location>
        <begin position="197"/>
        <end position="221"/>
    </location>
</feature>
<evidence type="ECO:0000256" key="3">
    <source>
        <dbReference type="ARBA" id="ARBA00022692"/>
    </source>
</evidence>
<dbReference type="PANTHER" id="PTHR42893:SF46">
    <property type="entry name" value="PROTEIN DETOXIFICATION 44, CHLOROPLASTIC"/>
    <property type="match status" value="1"/>
</dbReference>
<dbReference type="PANTHER" id="PTHR42893">
    <property type="entry name" value="PROTEIN DETOXIFICATION 44, CHLOROPLASTIC-RELATED"/>
    <property type="match status" value="1"/>
</dbReference>
<dbReference type="InterPro" id="IPR002528">
    <property type="entry name" value="MATE_fam"/>
</dbReference>
<feature type="transmembrane region" description="Helical" evidence="6">
    <location>
        <begin position="52"/>
        <end position="75"/>
    </location>
</feature>
<proteinExistence type="inferred from homology"/>
<evidence type="ECO:0000256" key="5">
    <source>
        <dbReference type="ARBA" id="ARBA00023136"/>
    </source>
</evidence>
<comment type="caution">
    <text evidence="7">The sequence shown here is derived from an EMBL/GenBank/DDBJ whole genome shotgun (WGS) entry which is preliminary data.</text>
</comment>
<reference evidence="7 8" key="1">
    <citation type="submission" date="2021-03" db="EMBL/GenBank/DDBJ databases">
        <title>Genomic Encyclopedia of Type Strains, Phase IV (KMG-IV): sequencing the most valuable type-strain genomes for metagenomic binning, comparative biology and taxonomic classification.</title>
        <authorList>
            <person name="Goeker M."/>
        </authorList>
    </citation>
    <scope>NUCLEOTIDE SEQUENCE [LARGE SCALE GENOMIC DNA]</scope>
    <source>
        <strain evidence="7 8">DSM 21600</strain>
    </source>
</reference>
<feature type="transmembrane region" description="Helical" evidence="6">
    <location>
        <begin position="141"/>
        <end position="164"/>
    </location>
</feature>
<dbReference type="NCBIfam" id="TIGR00797">
    <property type="entry name" value="matE"/>
    <property type="match status" value="1"/>
</dbReference>
<feature type="transmembrane region" description="Helical" evidence="6">
    <location>
        <begin position="171"/>
        <end position="191"/>
    </location>
</feature>
<organism evidence="7 8">
    <name type="scientific">Rhizobium halophytocola</name>
    <dbReference type="NCBI Taxonomy" id="735519"/>
    <lineage>
        <taxon>Bacteria</taxon>
        <taxon>Pseudomonadati</taxon>
        <taxon>Pseudomonadota</taxon>
        <taxon>Alphaproteobacteria</taxon>
        <taxon>Hyphomicrobiales</taxon>
        <taxon>Rhizobiaceae</taxon>
        <taxon>Rhizobium/Agrobacterium group</taxon>
        <taxon>Rhizobium</taxon>
    </lineage>
</organism>
<comment type="similarity">
    <text evidence="2">Belongs to the multi antimicrobial extrusion (MATE) (TC 2.A.66.1) family.</text>
</comment>
<sequence length="450" mass="47689">MDSPASARQTGGAFPVTHRLVLSIAIPMTLGFLTTPLLGLTDTAVAGRTGEAAALAGLAVGAALFDLIFASLNFLRSSTTGLTAQAYGRGDRHEQQAVFWRSMVLSIAVGLTILALSPLLLPLGLWLMGPTGAVAVATTTYFSIRIIAGPLTLANYTLLGFILGRGQGRNGLLLQAILNGTNIVLSIYLGLTLKWGIAGVAWGTLFGEGAAFLAGLGMVLYQFRGEARPTLREIFDGAQLKRLFSLNRDILVRSFSLLAAFTLVTRIGTGFGPTVLAANAILMNIFLVAGYYLDGFANAAETITGRAIGANYRAGFVRAVRLTAIWSFALAAVTTAFFLVFGDAVIDLLTTAPEVRDTAYVYLPWAALTALTGALAFQMDGVFIGATWSVEMRNMMVAALVGFLLSLAVLVPLAGNHGLWAALNLFLAMRGIFLLLRLKPKLDQTFAESQ</sequence>
<gene>
    <name evidence="7" type="ORF">J2Z17_002807</name>
</gene>
<accession>A0ABS4E0A3</accession>
<comment type="subcellular location">
    <subcellularLocation>
        <location evidence="1">Membrane</location>
        <topology evidence="1">Multi-pass membrane protein</topology>
    </subcellularLocation>
</comment>
<protein>
    <submittedName>
        <fullName evidence="7">MATE family efflux protein</fullName>
    </submittedName>
</protein>
<dbReference type="EMBL" id="JAGGJU010000007">
    <property type="protein sequence ID" value="MBP1851362.1"/>
    <property type="molecule type" value="Genomic_DNA"/>
</dbReference>
<evidence type="ECO:0000256" key="1">
    <source>
        <dbReference type="ARBA" id="ARBA00004141"/>
    </source>
</evidence>
<evidence type="ECO:0000256" key="4">
    <source>
        <dbReference type="ARBA" id="ARBA00022989"/>
    </source>
</evidence>
<dbReference type="CDD" id="cd13136">
    <property type="entry name" value="MATE_DinF_like"/>
    <property type="match status" value="1"/>
</dbReference>
<evidence type="ECO:0000256" key="6">
    <source>
        <dbReference type="SAM" id="Phobius"/>
    </source>
</evidence>
<feature type="transmembrane region" description="Helical" evidence="6">
    <location>
        <begin position="98"/>
        <end position="121"/>
    </location>
</feature>
<keyword evidence="3 6" id="KW-0812">Transmembrane</keyword>
<evidence type="ECO:0000313" key="8">
    <source>
        <dbReference type="Proteomes" id="UP000759443"/>
    </source>
</evidence>
<keyword evidence="8" id="KW-1185">Reference proteome</keyword>
<dbReference type="Proteomes" id="UP000759443">
    <property type="component" value="Unassembled WGS sequence"/>
</dbReference>
<evidence type="ECO:0000313" key="7">
    <source>
        <dbReference type="EMBL" id="MBP1851362.1"/>
    </source>
</evidence>
<dbReference type="Pfam" id="PF01554">
    <property type="entry name" value="MatE"/>
    <property type="match status" value="2"/>
</dbReference>
<feature type="transmembrane region" description="Helical" evidence="6">
    <location>
        <begin position="275"/>
        <end position="293"/>
    </location>
</feature>
<name>A0ABS4E0A3_9HYPH</name>
<keyword evidence="5 6" id="KW-0472">Membrane</keyword>